<evidence type="ECO:0000259" key="1">
    <source>
        <dbReference type="Pfam" id="PF00535"/>
    </source>
</evidence>
<organism evidence="2 3">
    <name type="scientific">candidate division CSSED10-310 bacterium</name>
    <dbReference type="NCBI Taxonomy" id="2855610"/>
    <lineage>
        <taxon>Bacteria</taxon>
        <taxon>Bacteria division CSSED10-310</taxon>
    </lineage>
</organism>
<proteinExistence type="predicted"/>
<dbReference type="InterPro" id="IPR001173">
    <property type="entry name" value="Glyco_trans_2-like"/>
</dbReference>
<dbReference type="Gene3D" id="3.90.550.10">
    <property type="entry name" value="Spore Coat Polysaccharide Biosynthesis Protein SpsA, Chain A"/>
    <property type="match status" value="1"/>
</dbReference>
<dbReference type="Proteomes" id="UP001594351">
    <property type="component" value="Unassembled WGS sequence"/>
</dbReference>
<dbReference type="EMBL" id="JBHPBY010000374">
    <property type="protein sequence ID" value="MFC1852830.1"/>
    <property type="molecule type" value="Genomic_DNA"/>
</dbReference>
<dbReference type="InterPro" id="IPR050256">
    <property type="entry name" value="Glycosyltransferase_2"/>
</dbReference>
<gene>
    <name evidence="2" type="ORF">ACFL27_21745</name>
</gene>
<dbReference type="SUPFAM" id="SSF53448">
    <property type="entry name" value="Nucleotide-diphospho-sugar transferases"/>
    <property type="match status" value="1"/>
</dbReference>
<protein>
    <submittedName>
        <fullName evidence="2">Glycosyltransferase family 2 protein</fullName>
    </submittedName>
</protein>
<sequence>MKLSLIVPIYNEEQTLQTIIQRILEMDFGMEREIILIDDASTDATATVMKELDRLEEIRALFQPRNMGKGAALRRGFAECSGDLVLVQDADLEYDPSDIVKLLQPILNDDADVVYGSRFSKMNPQVLAYYHYLGNKFLTHVSNLCTNLNMTDMETCYKLFKADIIKNMKLEANRFGFEPEVTAKLAKTKSRIYELPIKYYGRTYREGKKIGWRDGFAALWYIIKFNLFTSFHNSFESDLPNKYRPGNLDH</sequence>
<evidence type="ECO:0000313" key="2">
    <source>
        <dbReference type="EMBL" id="MFC1852830.1"/>
    </source>
</evidence>
<accession>A0ABV6Z320</accession>
<reference evidence="2 3" key="1">
    <citation type="submission" date="2024-09" db="EMBL/GenBank/DDBJ databases">
        <title>Laminarin stimulates single cell rates of sulfate reduction while oxygen inhibits transcriptomic activity in coastal marine sediment.</title>
        <authorList>
            <person name="Lindsay M."/>
            <person name="Orcutt B."/>
            <person name="Emerson D."/>
            <person name="Stepanauskas R."/>
            <person name="D'Angelo T."/>
        </authorList>
    </citation>
    <scope>NUCLEOTIDE SEQUENCE [LARGE SCALE GENOMIC DNA]</scope>
    <source>
        <strain evidence="2">SAG AM-311-K15</strain>
    </source>
</reference>
<dbReference type="PANTHER" id="PTHR48090:SF7">
    <property type="entry name" value="RFBJ PROTEIN"/>
    <property type="match status" value="1"/>
</dbReference>
<dbReference type="InterPro" id="IPR029044">
    <property type="entry name" value="Nucleotide-diphossugar_trans"/>
</dbReference>
<feature type="domain" description="Glycosyltransferase 2-like" evidence="1">
    <location>
        <begin position="4"/>
        <end position="166"/>
    </location>
</feature>
<dbReference type="CDD" id="cd04179">
    <property type="entry name" value="DPM_DPG-synthase_like"/>
    <property type="match status" value="1"/>
</dbReference>
<keyword evidence="3" id="KW-1185">Reference proteome</keyword>
<dbReference type="Pfam" id="PF00535">
    <property type="entry name" value="Glycos_transf_2"/>
    <property type="match status" value="1"/>
</dbReference>
<dbReference type="PANTHER" id="PTHR48090">
    <property type="entry name" value="UNDECAPRENYL-PHOSPHATE 4-DEOXY-4-FORMAMIDO-L-ARABINOSE TRANSFERASE-RELATED"/>
    <property type="match status" value="1"/>
</dbReference>
<evidence type="ECO:0000313" key="3">
    <source>
        <dbReference type="Proteomes" id="UP001594351"/>
    </source>
</evidence>
<comment type="caution">
    <text evidence="2">The sequence shown here is derived from an EMBL/GenBank/DDBJ whole genome shotgun (WGS) entry which is preliminary data.</text>
</comment>
<name>A0ABV6Z320_UNCC1</name>